<evidence type="ECO:0000313" key="1">
    <source>
        <dbReference type="EMBL" id="OHA46227.1"/>
    </source>
</evidence>
<name>A0A1G2PD40_9BACT</name>
<gene>
    <name evidence="1" type="ORF">A2828_03380</name>
</gene>
<comment type="caution">
    <text evidence="1">The sequence shown here is derived from an EMBL/GenBank/DDBJ whole genome shotgun (WGS) entry which is preliminary data.</text>
</comment>
<sequence length="61" mass="6724">MTRARLNEIIERDMPGWHLAQDEKDPDGSIDGEYIVRASRDNGSLKKTVVISNGKIIGAQG</sequence>
<organism evidence="1 2">
    <name type="scientific">Candidatus Terrybacteria bacterium RIFCSPHIGHO2_01_FULL_43_35</name>
    <dbReference type="NCBI Taxonomy" id="1802361"/>
    <lineage>
        <taxon>Bacteria</taxon>
        <taxon>Candidatus Terryibacteriota</taxon>
    </lineage>
</organism>
<proteinExistence type="predicted"/>
<dbReference type="AlphaFoldDB" id="A0A1G2PD40"/>
<evidence type="ECO:0000313" key="2">
    <source>
        <dbReference type="Proteomes" id="UP000178869"/>
    </source>
</evidence>
<accession>A0A1G2PD40</accession>
<dbReference type="Proteomes" id="UP000178869">
    <property type="component" value="Unassembled WGS sequence"/>
</dbReference>
<protein>
    <submittedName>
        <fullName evidence="1">Uncharacterized protein</fullName>
    </submittedName>
</protein>
<reference evidence="1 2" key="1">
    <citation type="journal article" date="2016" name="Nat. Commun.">
        <title>Thousands of microbial genomes shed light on interconnected biogeochemical processes in an aquifer system.</title>
        <authorList>
            <person name="Anantharaman K."/>
            <person name="Brown C.T."/>
            <person name="Hug L.A."/>
            <person name="Sharon I."/>
            <person name="Castelle C.J."/>
            <person name="Probst A.J."/>
            <person name="Thomas B.C."/>
            <person name="Singh A."/>
            <person name="Wilkins M.J."/>
            <person name="Karaoz U."/>
            <person name="Brodie E.L."/>
            <person name="Williams K.H."/>
            <person name="Hubbard S.S."/>
            <person name="Banfield J.F."/>
        </authorList>
    </citation>
    <scope>NUCLEOTIDE SEQUENCE [LARGE SCALE GENOMIC DNA]</scope>
</reference>
<dbReference type="EMBL" id="MHSR01000019">
    <property type="protein sequence ID" value="OHA46227.1"/>
    <property type="molecule type" value="Genomic_DNA"/>
</dbReference>